<evidence type="ECO:0000313" key="2">
    <source>
        <dbReference type="Proteomes" id="UP000034544"/>
    </source>
</evidence>
<gene>
    <name evidence="1" type="ORF">UU59_C0001G0037</name>
</gene>
<dbReference type="EMBL" id="LCBF01000001">
    <property type="protein sequence ID" value="KKS07864.1"/>
    <property type="molecule type" value="Genomic_DNA"/>
</dbReference>
<name>A0A0G0W4D3_UNCKA</name>
<proteinExistence type="predicted"/>
<dbReference type="AlphaFoldDB" id="A0A0G0W4D3"/>
<accession>A0A0G0W4D3</accession>
<sequence>MYMVRGFLYVLLLIFLSIGFAYIYRTYKSTNSDTGIQEKTTDKLDCKRTSRWDNAPQYDRSLSLIEQRINKNQDGRFANNAMHQFNYFPAQLVNCIKIVPQPAKQLEGAEAYFTINSDEIRENYFPIIVDSAYVESDDIVIAFLLTHELTHVQQYIDSTNGNKSISCIDSEVEAFNAMYRFFVSVLNDEENAIVRIRFQNALDNYNDPKYRDLVSRFEKQLLMVGTVEEMKSGKLGDECKTYKHYIESAGVYMPTTDYYNCVYSKVNIELNRLLSEDPYYRKQCGLD</sequence>
<evidence type="ECO:0000313" key="1">
    <source>
        <dbReference type="EMBL" id="KKS07864.1"/>
    </source>
</evidence>
<protein>
    <submittedName>
        <fullName evidence="1">Uncharacterized protein</fullName>
    </submittedName>
</protein>
<comment type="caution">
    <text evidence="1">The sequence shown here is derived from an EMBL/GenBank/DDBJ whole genome shotgun (WGS) entry which is preliminary data.</text>
</comment>
<organism evidence="1 2">
    <name type="scientific">candidate division WWE3 bacterium GW2011_GWE1_41_27</name>
    <dbReference type="NCBI Taxonomy" id="1619131"/>
    <lineage>
        <taxon>Bacteria</taxon>
        <taxon>Katanobacteria</taxon>
    </lineage>
</organism>
<dbReference type="Proteomes" id="UP000034544">
    <property type="component" value="Unassembled WGS sequence"/>
</dbReference>
<reference evidence="1 2" key="1">
    <citation type="journal article" date="2015" name="Nature">
        <title>rRNA introns, odd ribosomes, and small enigmatic genomes across a large radiation of phyla.</title>
        <authorList>
            <person name="Brown C.T."/>
            <person name="Hug L.A."/>
            <person name="Thomas B.C."/>
            <person name="Sharon I."/>
            <person name="Castelle C.J."/>
            <person name="Singh A."/>
            <person name="Wilkins M.J."/>
            <person name="Williams K.H."/>
            <person name="Banfield J.F."/>
        </authorList>
    </citation>
    <scope>NUCLEOTIDE SEQUENCE [LARGE SCALE GENOMIC DNA]</scope>
</reference>